<evidence type="ECO:0000256" key="6">
    <source>
        <dbReference type="NCBIfam" id="TIGR01227"/>
    </source>
</evidence>
<dbReference type="SUPFAM" id="SSF52768">
    <property type="entry name" value="Arginase/deacetylase"/>
    <property type="match status" value="1"/>
</dbReference>
<feature type="binding site" evidence="7">
    <location>
        <position position="265"/>
    </location>
    <ligand>
        <name>Mn(2+)</name>
        <dbReference type="ChEBI" id="CHEBI:29035"/>
        <label>1</label>
    </ligand>
</feature>
<comment type="similarity">
    <text evidence="5 8">Belongs to the arginase family.</text>
</comment>
<feature type="binding site" evidence="7">
    <location>
        <position position="173"/>
    </location>
    <ligand>
        <name>Mn(2+)</name>
        <dbReference type="ChEBI" id="CHEBI:29035"/>
        <label>1</label>
    </ligand>
</feature>
<name>A0A0K6IUH7_9GAMM</name>
<dbReference type="PROSITE" id="PS51409">
    <property type="entry name" value="ARGINASE_2"/>
    <property type="match status" value="1"/>
</dbReference>
<dbReference type="PANTHER" id="PTHR11358:SF35">
    <property type="entry name" value="FORMIMIDOYLGLUTAMASE"/>
    <property type="match status" value="1"/>
</dbReference>
<dbReference type="RefSeq" id="WP_072242192.1">
    <property type="nucleotide sequence ID" value="NZ_CYHG01000022.1"/>
</dbReference>
<feature type="binding site" evidence="5 7">
    <location>
        <position position="175"/>
    </location>
    <ligand>
        <name>Mn(2+)</name>
        <dbReference type="ChEBI" id="CHEBI:29035"/>
        <label>1</label>
    </ligand>
</feature>
<sequence>MKRSESMTYNPADMAVWTGRVDSEEAGVSTRWHQEISPLPADVFKPDGFGADAFETDSIAILGFACDEGVRRNKGRQGAKEGPAAIRRALSNAAWHLPVKAWDAGDIRCDDTSMEVAQSELADKITFLLDNGLKPVVLGGGHEIAWGSYQGVAQHIYAEDKSARIGIVNLDAHLDLRNPDIQPSSGTPFRQIAQWCHANNKAFHYYCIGVNETANTQALFEFAREQGVKWRLDRDCKATDLEAIRQDMKDYLAELDYLYLTICLDAFSVAVAPGVSAPSVLGLDAVTGCEIIRLILKEAAAAHVPVLLTDIAECNPLLDDDDRTARLAARLVAEISQELTHGLPQELPG</sequence>
<evidence type="ECO:0000256" key="5">
    <source>
        <dbReference type="HAMAP-Rule" id="MF_00737"/>
    </source>
</evidence>
<dbReference type="GO" id="GO:0030145">
    <property type="term" value="F:manganese ion binding"/>
    <property type="evidence" value="ECO:0007669"/>
    <property type="project" value="UniProtKB-UniRule"/>
</dbReference>
<dbReference type="CDD" id="cd09988">
    <property type="entry name" value="Formimidoylglutamase"/>
    <property type="match status" value="1"/>
</dbReference>
<dbReference type="STRING" id="1137284.GCA_001418205_03778"/>
<dbReference type="InterPro" id="IPR023696">
    <property type="entry name" value="Ureohydrolase_dom_sf"/>
</dbReference>
<evidence type="ECO:0000313" key="10">
    <source>
        <dbReference type="Proteomes" id="UP000182769"/>
    </source>
</evidence>
<feature type="binding site" evidence="5">
    <location>
        <position position="171"/>
    </location>
    <ligand>
        <name>Mn(2+)</name>
        <dbReference type="ChEBI" id="CHEBI:29035"/>
        <label>2</label>
    </ligand>
</feature>
<accession>A0A0K6IUH7</accession>
<keyword evidence="10" id="KW-1185">Reference proteome</keyword>
<evidence type="ECO:0000256" key="3">
    <source>
        <dbReference type="ARBA" id="ARBA00022808"/>
    </source>
</evidence>
<organism evidence="9 10">
    <name type="scientific">Marinomonas fungiae</name>
    <dbReference type="NCBI Taxonomy" id="1137284"/>
    <lineage>
        <taxon>Bacteria</taxon>
        <taxon>Pseudomonadati</taxon>
        <taxon>Pseudomonadota</taxon>
        <taxon>Gammaproteobacteria</taxon>
        <taxon>Oceanospirillales</taxon>
        <taxon>Oceanospirillaceae</taxon>
        <taxon>Marinomonas</taxon>
    </lineage>
</organism>
<dbReference type="GO" id="GO:0019556">
    <property type="term" value="P:L-histidine catabolic process to glutamate and formamide"/>
    <property type="evidence" value="ECO:0007669"/>
    <property type="project" value="UniProtKB-UniRule"/>
</dbReference>
<keyword evidence="4 5" id="KW-0464">Manganese</keyword>
<evidence type="ECO:0000256" key="8">
    <source>
        <dbReference type="PROSITE-ProRule" id="PRU00742"/>
    </source>
</evidence>
<dbReference type="GO" id="GO:0050415">
    <property type="term" value="F:formimidoylglutamase activity"/>
    <property type="evidence" value="ECO:0007669"/>
    <property type="project" value="UniProtKB-UniRule"/>
</dbReference>
<dbReference type="PANTHER" id="PTHR11358">
    <property type="entry name" value="ARGINASE/AGMATINASE"/>
    <property type="match status" value="1"/>
</dbReference>
<feature type="binding site" evidence="5">
    <location>
        <position position="173"/>
    </location>
    <ligand>
        <name>Mn(2+)</name>
        <dbReference type="ChEBI" id="CHEBI:29035"/>
        <label>2</label>
    </ligand>
</feature>
<evidence type="ECO:0000313" key="9">
    <source>
        <dbReference type="EMBL" id="CUB06766.1"/>
    </source>
</evidence>
<evidence type="ECO:0000256" key="7">
    <source>
        <dbReference type="PIRSR" id="PIRSR036979-1"/>
    </source>
</evidence>
<evidence type="ECO:0000256" key="1">
    <source>
        <dbReference type="ARBA" id="ARBA00022723"/>
    </source>
</evidence>
<comment type="cofactor">
    <cofactor evidence="5 7">
        <name>Mn(2+)</name>
        <dbReference type="ChEBI" id="CHEBI:29035"/>
    </cofactor>
    <text evidence="5 7">Binds 2 manganese ions per subunit.</text>
</comment>
<keyword evidence="2 5" id="KW-0378">Hydrolase</keyword>
<evidence type="ECO:0000256" key="4">
    <source>
        <dbReference type="ARBA" id="ARBA00023211"/>
    </source>
</evidence>
<dbReference type="HAMAP" id="MF_00737">
    <property type="entry name" value="Formimidoylglutam"/>
    <property type="match status" value="1"/>
</dbReference>
<evidence type="ECO:0000256" key="2">
    <source>
        <dbReference type="ARBA" id="ARBA00022801"/>
    </source>
</evidence>
<keyword evidence="1 5" id="KW-0479">Metal-binding</keyword>
<dbReference type="Proteomes" id="UP000182769">
    <property type="component" value="Unassembled WGS sequence"/>
</dbReference>
<dbReference type="Pfam" id="PF00491">
    <property type="entry name" value="Arginase"/>
    <property type="match status" value="1"/>
</dbReference>
<dbReference type="Gene3D" id="3.40.800.10">
    <property type="entry name" value="Ureohydrolase domain"/>
    <property type="match status" value="1"/>
</dbReference>
<comment type="function">
    <text evidence="5">Catalyzes the conversion of N-formimidoyl-L-glutamate to L-glutamate and formamide.</text>
</comment>
<feature type="binding site" evidence="5 7">
    <location>
        <position position="142"/>
    </location>
    <ligand>
        <name>Mn(2+)</name>
        <dbReference type="ChEBI" id="CHEBI:29035"/>
        <label>1</label>
    </ligand>
</feature>
<dbReference type="GO" id="GO:0008783">
    <property type="term" value="F:agmatinase activity"/>
    <property type="evidence" value="ECO:0007669"/>
    <property type="project" value="TreeGrafter"/>
</dbReference>
<dbReference type="OrthoDB" id="9789727at2"/>
<proteinExistence type="inferred from homology"/>
<feature type="binding site" evidence="5">
    <location>
        <position position="265"/>
    </location>
    <ligand>
        <name>Mn(2+)</name>
        <dbReference type="ChEBI" id="CHEBI:29035"/>
        <label>2</label>
    </ligand>
</feature>
<dbReference type="GO" id="GO:0019557">
    <property type="term" value="P:L-histidine catabolic process to glutamate and formate"/>
    <property type="evidence" value="ECO:0007669"/>
    <property type="project" value="UniProtKB-UniPathway"/>
</dbReference>
<dbReference type="GO" id="GO:0033389">
    <property type="term" value="P:putrescine biosynthetic process from arginine, via agmatine"/>
    <property type="evidence" value="ECO:0007669"/>
    <property type="project" value="TreeGrafter"/>
</dbReference>
<dbReference type="NCBIfam" id="TIGR01227">
    <property type="entry name" value="hutG"/>
    <property type="match status" value="1"/>
</dbReference>
<protein>
    <recommendedName>
        <fullName evidence="5 6">Formimidoylglutamase</fullName>
        <ecNumber evidence="5 6">3.5.3.8</ecNumber>
    </recommendedName>
    <alternativeName>
        <fullName evidence="5">Formiminoglutamase</fullName>
    </alternativeName>
    <alternativeName>
        <fullName evidence="5">Formiminoglutamate hydrolase</fullName>
    </alternativeName>
</protein>
<dbReference type="EC" id="3.5.3.8" evidence="5 6"/>
<gene>
    <name evidence="5" type="primary">hutG</name>
    <name evidence="9" type="ORF">Ga0061065_1228</name>
</gene>
<feature type="binding site" evidence="5 7">
    <location>
        <position position="171"/>
    </location>
    <ligand>
        <name>Mn(2+)</name>
        <dbReference type="ChEBI" id="CHEBI:29035"/>
        <label>1</label>
    </ligand>
</feature>
<comment type="pathway">
    <text evidence="5">Amino-acid degradation; L-histidine degradation into L-glutamate; L-glutamate from N-formimidoyl-L-glutamate (hydrolase route): step 1/1.</text>
</comment>
<feature type="binding site" evidence="5">
    <location>
        <position position="263"/>
    </location>
    <ligand>
        <name>Mn(2+)</name>
        <dbReference type="ChEBI" id="CHEBI:29035"/>
        <label>2</label>
    </ligand>
</feature>
<reference evidence="10" key="1">
    <citation type="submission" date="2015-08" db="EMBL/GenBank/DDBJ databases">
        <authorList>
            <person name="Varghese N."/>
        </authorList>
    </citation>
    <scope>NUCLEOTIDE SEQUENCE [LARGE SCALE GENOMIC DNA]</scope>
    <source>
        <strain evidence="10">JCM 18476</strain>
    </source>
</reference>
<dbReference type="InterPro" id="IPR006035">
    <property type="entry name" value="Ureohydrolase"/>
</dbReference>
<dbReference type="UniPathway" id="UPA00379">
    <property type="reaction ID" value="UER00552"/>
</dbReference>
<comment type="catalytic activity">
    <reaction evidence="5">
        <text>N-formimidoyl-L-glutamate + H2O = formamide + L-glutamate</text>
        <dbReference type="Rhea" id="RHEA:22492"/>
        <dbReference type="ChEBI" id="CHEBI:15377"/>
        <dbReference type="ChEBI" id="CHEBI:16397"/>
        <dbReference type="ChEBI" id="CHEBI:29985"/>
        <dbReference type="ChEBI" id="CHEBI:58928"/>
        <dbReference type="EC" id="3.5.3.8"/>
    </reaction>
</comment>
<dbReference type="PIRSF" id="PIRSF036979">
    <property type="entry name" value="Arginase"/>
    <property type="match status" value="1"/>
</dbReference>
<feature type="binding site" evidence="5 7">
    <location>
        <position position="263"/>
    </location>
    <ligand>
        <name>Mn(2+)</name>
        <dbReference type="ChEBI" id="CHEBI:29035"/>
        <label>1</label>
    </ligand>
</feature>
<dbReference type="InterPro" id="IPR005923">
    <property type="entry name" value="HutG"/>
</dbReference>
<dbReference type="AlphaFoldDB" id="A0A0K6IUH7"/>
<dbReference type="EMBL" id="CYHG01000022">
    <property type="protein sequence ID" value="CUB06766.1"/>
    <property type="molecule type" value="Genomic_DNA"/>
</dbReference>
<keyword evidence="3 5" id="KW-0369">Histidine metabolism</keyword>